<accession>A0A4Z1EYF3</accession>
<organism evidence="1 2">
    <name type="scientific">Botrytis tulipae</name>
    <dbReference type="NCBI Taxonomy" id="87230"/>
    <lineage>
        <taxon>Eukaryota</taxon>
        <taxon>Fungi</taxon>
        <taxon>Dikarya</taxon>
        <taxon>Ascomycota</taxon>
        <taxon>Pezizomycotina</taxon>
        <taxon>Leotiomycetes</taxon>
        <taxon>Helotiales</taxon>
        <taxon>Sclerotiniaceae</taxon>
        <taxon>Botrytis</taxon>
    </lineage>
</organism>
<evidence type="ECO:0000313" key="1">
    <source>
        <dbReference type="EMBL" id="TGO17315.1"/>
    </source>
</evidence>
<name>A0A4Z1EYF3_9HELO</name>
<protein>
    <submittedName>
        <fullName evidence="1">Uncharacterized protein</fullName>
    </submittedName>
</protein>
<reference evidence="1 2" key="1">
    <citation type="submission" date="2017-12" db="EMBL/GenBank/DDBJ databases">
        <title>Comparative genomics of Botrytis spp.</title>
        <authorList>
            <person name="Valero-Jimenez C.A."/>
            <person name="Tapia P."/>
            <person name="Veloso J."/>
            <person name="Silva-Moreno E."/>
            <person name="Staats M."/>
            <person name="Valdes J.H."/>
            <person name="Van Kan J.A.L."/>
        </authorList>
    </citation>
    <scope>NUCLEOTIDE SEQUENCE [LARGE SCALE GENOMIC DNA]</scope>
    <source>
        <strain evidence="1 2">Bt9001</strain>
    </source>
</reference>
<dbReference type="Proteomes" id="UP000297777">
    <property type="component" value="Unassembled WGS sequence"/>
</dbReference>
<dbReference type="AlphaFoldDB" id="A0A4Z1EYF3"/>
<sequence>MHDDAADVEMVTSTRTSFEISNAYAIPLLPIVSQRGSGLVGQKARSHVKPWSKVSKKQWEGEM</sequence>
<evidence type="ECO:0000313" key="2">
    <source>
        <dbReference type="Proteomes" id="UP000297777"/>
    </source>
</evidence>
<proteinExistence type="predicted"/>
<comment type="caution">
    <text evidence="1">The sequence shown here is derived from an EMBL/GenBank/DDBJ whole genome shotgun (WGS) entry which is preliminary data.</text>
</comment>
<keyword evidence="2" id="KW-1185">Reference proteome</keyword>
<dbReference type="EMBL" id="PQXH01000019">
    <property type="protein sequence ID" value="TGO17315.1"/>
    <property type="molecule type" value="Genomic_DNA"/>
</dbReference>
<gene>
    <name evidence="1" type="ORF">BTUL_0019g00870</name>
</gene>